<dbReference type="Gene3D" id="2.40.50.40">
    <property type="match status" value="1"/>
</dbReference>
<dbReference type="EMBL" id="LZYO01000312">
    <property type="protein sequence ID" value="ODH19687.1"/>
    <property type="molecule type" value="Genomic_DNA"/>
</dbReference>
<keyword evidence="3" id="KW-0539">Nucleus</keyword>
<feature type="compositionally biased region" description="Polar residues" evidence="4">
    <location>
        <begin position="292"/>
        <end position="301"/>
    </location>
</feature>
<sequence length="1068" mass="121189">MNSNGVTCDDDDDDISLISTGASEPQDEYEVETILAQKDFSTGKAYLVKWADYPLERATWEPEDSFCDPRTLTEWRQKICCGEHESFDVDALARRIKEIEEAKIDRHRRRRAKRIRLGIPVSPSTVSSGPDSDHSGSDLDGFIVGDNVDVDEEDEDDGWKALRKKRNRVSSNTKHTGSEAVPPSRSRDSPAKPCAKDQTSESLPPPSTKAPSKKSNSDVRPATRPAAANHSSLESPAVKKPKPSNTLQKASSQSKTREILKLQTSESTDPPHYPLPPPAQDKSEVPAKSDARNMNSQLPRLSISTRPLSEIAFIPAKMKESSKLKLFHNLPIKNRYEKAMHRDLTPNIRQLDLGTPGEWTPSQKPKGPAPDSPFQTGTYRNMGSLFVDQDISHQDSNDCHRLQNSATTVDGLVEGKAMNLPHSTYPASDQPSPRLSRDSLPDSYTSAANIDSHAFSPNQESIKPSIKAAKKVIRANGRFFHSTEALVRLRFGPECKEIGDVRIGGLTKTTIWQLVLLKSKQKIDIHFKDVCNIDEYRQLCDRRQNLMFCSGWVIGFDDTSPAVDEMANYLRDNRLAALWYHPDENISSAMVAFALDSPEWSFLNQTSNHPSAKLRIAVRSSLAPMNSIQRTHALKATSDVNERNTGYEVSPMIMDSDPTKEMGTRDILIPPSIPLSVLKGPTDIKSIFRERFGITYDELSIVNTSHKKRTARSFYLHFPDEVEDEFQLVLHFLKQHDMVVFSNRIEGDWEKFVKTATTGTVLFHKKFIHYDSMSEFSKLLRNPINVFNISLTEPIRNLHGSSHLERLFPHGGIILITEDFILKHPKIFLDILRWFGHFIEKKFPGTWKMFLRPKVQIWLLDLCKSWPDDRIWQIYYRINSLIPKYPEGHYNTYRREGSPDSLDGLTDDEGQHHPFISTREIPDYGSRREDDHPGIPRGLAQAERDTDHLVEYFAGHALIHAEKFRRFIVLTTHKPQPRWRAWTHLEIMEYQEFSKSFMSSHMPSCSKTRKSSSDSRSEHHSTFGSGQGGDRDAASRKYSTQSQRTALQSPASPHRDPRRHKSPVVPPP</sequence>
<feature type="compositionally biased region" description="Basic and acidic residues" evidence="4">
    <location>
        <begin position="1011"/>
        <end position="1021"/>
    </location>
</feature>
<dbReference type="Proteomes" id="UP000242814">
    <property type="component" value="Unassembled WGS sequence"/>
</dbReference>
<name>A0A1D2J8L0_PARBR</name>
<dbReference type="InterPro" id="IPR023780">
    <property type="entry name" value="Chromo_domain"/>
</dbReference>
<dbReference type="SMART" id="SM00298">
    <property type="entry name" value="CHROMO"/>
    <property type="match status" value="1"/>
</dbReference>
<dbReference type="CDD" id="cd18966">
    <property type="entry name" value="chromodomain"/>
    <property type="match status" value="1"/>
</dbReference>
<comment type="subcellular location">
    <subcellularLocation>
        <location evidence="1">Nucleus</location>
    </subcellularLocation>
</comment>
<dbReference type="VEuPathDB" id="FungiDB:PADG_08400"/>
<feature type="compositionally biased region" description="Low complexity" evidence="4">
    <location>
        <begin position="138"/>
        <end position="147"/>
    </location>
</feature>
<organism evidence="6 7">
    <name type="scientific">Paracoccidioides brasiliensis</name>
    <dbReference type="NCBI Taxonomy" id="121759"/>
    <lineage>
        <taxon>Eukaryota</taxon>
        <taxon>Fungi</taxon>
        <taxon>Dikarya</taxon>
        <taxon>Ascomycota</taxon>
        <taxon>Pezizomycotina</taxon>
        <taxon>Eurotiomycetes</taxon>
        <taxon>Eurotiomycetidae</taxon>
        <taxon>Onygenales</taxon>
        <taxon>Ajellomycetaceae</taxon>
        <taxon>Paracoccidioides</taxon>
    </lineage>
</organism>
<dbReference type="InterPro" id="IPR000953">
    <property type="entry name" value="Chromo/chromo_shadow_dom"/>
</dbReference>
<evidence type="ECO:0000259" key="5">
    <source>
        <dbReference type="PROSITE" id="PS50013"/>
    </source>
</evidence>
<feature type="compositionally biased region" description="Basic and acidic residues" evidence="4">
    <location>
        <begin position="185"/>
        <end position="199"/>
    </location>
</feature>
<feature type="region of interest" description="Disordered" evidence="4">
    <location>
        <begin position="1"/>
        <end position="24"/>
    </location>
</feature>
<comment type="subunit">
    <text evidence="2">Component of the NuA4 histone acetyltransferase complex.</text>
</comment>
<feature type="compositionally biased region" description="Basic and acidic residues" evidence="4">
    <location>
        <begin position="920"/>
        <end position="934"/>
    </location>
</feature>
<feature type="compositionally biased region" description="Acidic residues" evidence="4">
    <location>
        <begin position="148"/>
        <end position="157"/>
    </location>
</feature>
<accession>A0A1D2J8L0</accession>
<dbReference type="GO" id="GO:0006338">
    <property type="term" value="P:chromatin remodeling"/>
    <property type="evidence" value="ECO:0007669"/>
    <property type="project" value="UniProtKB-ARBA"/>
</dbReference>
<feature type="region of interest" description="Disordered" evidence="4">
    <location>
        <begin position="349"/>
        <end position="380"/>
    </location>
</feature>
<feature type="compositionally biased region" description="Polar residues" evidence="4">
    <location>
        <begin position="243"/>
        <end position="254"/>
    </location>
</feature>
<protein>
    <recommendedName>
        <fullName evidence="5">Chromo domain-containing protein</fullName>
    </recommendedName>
</protein>
<evidence type="ECO:0000313" key="7">
    <source>
        <dbReference type="Proteomes" id="UP000242814"/>
    </source>
</evidence>
<feature type="compositionally biased region" description="Basic and acidic residues" evidence="4">
    <location>
        <begin position="281"/>
        <end position="291"/>
    </location>
</feature>
<dbReference type="Pfam" id="PF00385">
    <property type="entry name" value="Chromo"/>
    <property type="match status" value="1"/>
</dbReference>
<comment type="caution">
    <text evidence="6">The sequence shown here is derived from an EMBL/GenBank/DDBJ whole genome shotgun (WGS) entry which is preliminary data.</text>
</comment>
<dbReference type="InterPro" id="IPR016197">
    <property type="entry name" value="Chromo-like_dom_sf"/>
</dbReference>
<evidence type="ECO:0000256" key="1">
    <source>
        <dbReference type="ARBA" id="ARBA00004123"/>
    </source>
</evidence>
<feature type="region of interest" description="Disordered" evidence="4">
    <location>
        <begin position="115"/>
        <end position="301"/>
    </location>
</feature>
<dbReference type="PROSITE" id="PS50013">
    <property type="entry name" value="CHROMO_2"/>
    <property type="match status" value="1"/>
</dbReference>
<feature type="region of interest" description="Disordered" evidence="4">
    <location>
        <begin position="420"/>
        <end position="443"/>
    </location>
</feature>
<dbReference type="VEuPathDB" id="FungiDB:PABG_07330"/>
<dbReference type="GO" id="GO:0005634">
    <property type="term" value="C:nucleus"/>
    <property type="evidence" value="ECO:0007669"/>
    <property type="project" value="UniProtKB-SubCell"/>
</dbReference>
<feature type="region of interest" description="Disordered" evidence="4">
    <location>
        <begin position="900"/>
        <end position="939"/>
    </location>
</feature>
<dbReference type="PANTHER" id="PTHR22812">
    <property type="entry name" value="CHROMOBOX PROTEIN"/>
    <property type="match status" value="1"/>
</dbReference>
<feature type="domain" description="Chromo" evidence="5">
    <location>
        <begin position="29"/>
        <end position="78"/>
    </location>
</feature>
<feature type="compositionally biased region" description="Polar residues" evidence="4">
    <location>
        <begin position="1037"/>
        <end position="1051"/>
    </location>
</feature>
<gene>
    <name evidence="6" type="ORF">ACO22_06135</name>
</gene>
<dbReference type="SUPFAM" id="SSF54160">
    <property type="entry name" value="Chromo domain-like"/>
    <property type="match status" value="1"/>
</dbReference>
<evidence type="ECO:0000313" key="6">
    <source>
        <dbReference type="EMBL" id="ODH19687.1"/>
    </source>
</evidence>
<proteinExistence type="predicted"/>
<dbReference type="AlphaFoldDB" id="A0A1D2J8L0"/>
<evidence type="ECO:0000256" key="2">
    <source>
        <dbReference type="ARBA" id="ARBA00011353"/>
    </source>
</evidence>
<evidence type="ECO:0000256" key="3">
    <source>
        <dbReference type="ARBA" id="ARBA00023242"/>
    </source>
</evidence>
<dbReference type="InterPro" id="IPR051219">
    <property type="entry name" value="Heterochromatin_chromo-domain"/>
</dbReference>
<reference evidence="6 7" key="1">
    <citation type="submission" date="2016-06" db="EMBL/GenBank/DDBJ databases">
        <authorList>
            <person name="Kjaerup R.B."/>
            <person name="Dalgaard T.S."/>
            <person name="Juul-Madsen H.R."/>
        </authorList>
    </citation>
    <scope>NUCLEOTIDE SEQUENCE [LARGE SCALE GENOMIC DNA]</scope>
    <source>
        <strain evidence="6 7">Pb300</strain>
    </source>
</reference>
<feature type="region of interest" description="Disordered" evidence="4">
    <location>
        <begin position="999"/>
        <end position="1068"/>
    </location>
</feature>
<evidence type="ECO:0000256" key="4">
    <source>
        <dbReference type="SAM" id="MobiDB-lite"/>
    </source>
</evidence>
<feature type="compositionally biased region" description="Polar residues" evidence="4">
    <location>
        <begin position="421"/>
        <end position="433"/>
    </location>
</feature>